<dbReference type="InterPro" id="IPR023801">
    <property type="entry name" value="His_deacetylse_dom"/>
</dbReference>
<dbReference type="PRINTS" id="PR01270">
    <property type="entry name" value="HDASUPER"/>
</dbReference>
<dbReference type="InterPro" id="IPR000286">
    <property type="entry name" value="HDACs"/>
</dbReference>
<proteinExistence type="inferred from homology"/>
<dbReference type="InterPro" id="IPR023696">
    <property type="entry name" value="Ureohydrolase_dom_sf"/>
</dbReference>
<evidence type="ECO:0000313" key="7">
    <source>
        <dbReference type="EMBL" id="MDY0885525.1"/>
    </source>
</evidence>
<comment type="cofactor">
    <cofactor evidence="1">
        <name>Zn(2+)</name>
        <dbReference type="ChEBI" id="CHEBI:29105"/>
    </cofactor>
</comment>
<name>A0ABU5EH89_9PROT</name>
<evidence type="ECO:0000256" key="4">
    <source>
        <dbReference type="ARBA" id="ARBA00022801"/>
    </source>
</evidence>
<dbReference type="InterPro" id="IPR037138">
    <property type="entry name" value="His_deacetylse_dom_sf"/>
</dbReference>
<dbReference type="RefSeq" id="WP_320510598.1">
    <property type="nucleotide sequence ID" value="NZ_JAXCLW010000010.1"/>
</dbReference>
<keyword evidence="8" id="KW-1185">Reference proteome</keyword>
<keyword evidence="5" id="KW-0862">Zinc</keyword>
<dbReference type="Pfam" id="PF00850">
    <property type="entry name" value="Hist_deacetyl"/>
    <property type="match status" value="1"/>
</dbReference>
<keyword evidence="3" id="KW-0479">Metal-binding</keyword>
<sequence length="330" mass="34925">MRAGRLAEPTDVPQRLDPLLAALTRHGITPEMPQDHGRAPALAVHAPGYLDYLATAYQRWQDLPNAGPEVLPNLSPYWNAVPGMQRPPCPSEAIIAQTGYYLGDLAVPLGPDSWISIIAASHVAASAADAVLSGAPASYALCRPSGHHARADRANGFCYVNNAAIAAQRLREKFARVAVLDVDAHHGDGTQEIFYARGDVLTVSMHADPKIYYPFFTGYEAERGHGEGAGANRNIPMPRGASDEDFHGAIDSALATIRAFGAEALILSLGFDSHRDDPIGILGVTTAGFGGVGRGIRQLGLPVVVVQEGGYQIEVIGDCLGAFLDGFVQG</sequence>
<protein>
    <submittedName>
        <fullName evidence="7">Histone deacetylase family protein</fullName>
    </submittedName>
</protein>
<dbReference type="Proteomes" id="UP001279642">
    <property type="component" value="Unassembled WGS sequence"/>
</dbReference>
<dbReference type="PANTHER" id="PTHR10625">
    <property type="entry name" value="HISTONE DEACETYLASE HDAC1-RELATED"/>
    <property type="match status" value="1"/>
</dbReference>
<evidence type="ECO:0000256" key="2">
    <source>
        <dbReference type="ARBA" id="ARBA00005947"/>
    </source>
</evidence>
<dbReference type="SUPFAM" id="SSF52768">
    <property type="entry name" value="Arginase/deacetylase"/>
    <property type="match status" value="1"/>
</dbReference>
<gene>
    <name evidence="7" type="ORF">SMD27_21980</name>
</gene>
<dbReference type="CDD" id="cd10001">
    <property type="entry name" value="HDAC_classII_APAH"/>
    <property type="match status" value="1"/>
</dbReference>
<feature type="domain" description="Histone deacetylase" evidence="6">
    <location>
        <begin position="12"/>
        <end position="324"/>
    </location>
</feature>
<keyword evidence="4" id="KW-0378">Hydrolase</keyword>
<dbReference type="Gene3D" id="3.40.800.20">
    <property type="entry name" value="Histone deacetylase domain"/>
    <property type="match status" value="1"/>
</dbReference>
<comment type="similarity">
    <text evidence="2">Belongs to the histone deacetylase family.</text>
</comment>
<evidence type="ECO:0000259" key="6">
    <source>
        <dbReference type="Pfam" id="PF00850"/>
    </source>
</evidence>
<evidence type="ECO:0000256" key="5">
    <source>
        <dbReference type="ARBA" id="ARBA00022833"/>
    </source>
</evidence>
<evidence type="ECO:0000256" key="1">
    <source>
        <dbReference type="ARBA" id="ARBA00001947"/>
    </source>
</evidence>
<comment type="caution">
    <text evidence="7">The sequence shown here is derived from an EMBL/GenBank/DDBJ whole genome shotgun (WGS) entry which is preliminary data.</text>
</comment>
<evidence type="ECO:0000256" key="3">
    <source>
        <dbReference type="ARBA" id="ARBA00022723"/>
    </source>
</evidence>
<dbReference type="EMBL" id="JAXCLW010000010">
    <property type="protein sequence ID" value="MDY0885525.1"/>
    <property type="molecule type" value="Genomic_DNA"/>
</dbReference>
<dbReference type="PANTHER" id="PTHR10625:SF17">
    <property type="entry name" value="HISTONE DEACETYLASE 8"/>
    <property type="match status" value="1"/>
</dbReference>
<organism evidence="7 8">
    <name type="scientific">Dongia soli</name>
    <dbReference type="NCBI Taxonomy" id="600628"/>
    <lineage>
        <taxon>Bacteria</taxon>
        <taxon>Pseudomonadati</taxon>
        <taxon>Pseudomonadota</taxon>
        <taxon>Alphaproteobacteria</taxon>
        <taxon>Rhodospirillales</taxon>
        <taxon>Dongiaceae</taxon>
        <taxon>Dongia</taxon>
    </lineage>
</organism>
<reference evidence="7 8" key="1">
    <citation type="journal article" date="2016" name="Antonie Van Leeuwenhoek">
        <title>Dongia soli sp. nov., isolated from soil from Dokdo, Korea.</title>
        <authorList>
            <person name="Kim D.U."/>
            <person name="Lee H."/>
            <person name="Kim H."/>
            <person name="Kim S.G."/>
            <person name="Ka J.O."/>
        </authorList>
    </citation>
    <scope>NUCLEOTIDE SEQUENCE [LARGE SCALE GENOMIC DNA]</scope>
    <source>
        <strain evidence="7 8">D78</strain>
    </source>
</reference>
<evidence type="ECO:0000313" key="8">
    <source>
        <dbReference type="Proteomes" id="UP001279642"/>
    </source>
</evidence>
<accession>A0ABU5EH89</accession>